<evidence type="ECO:0000256" key="1">
    <source>
        <dbReference type="ARBA" id="ARBA00007074"/>
    </source>
</evidence>
<dbReference type="PROSITE" id="PS51935">
    <property type="entry name" value="NLPC_P60"/>
    <property type="match status" value="1"/>
</dbReference>
<dbReference type="InterPro" id="IPR038765">
    <property type="entry name" value="Papain-like_cys_pep_sf"/>
</dbReference>
<evidence type="ECO:0000256" key="2">
    <source>
        <dbReference type="ARBA" id="ARBA00022670"/>
    </source>
</evidence>
<keyword evidence="3 7" id="KW-0378">Hydrolase</keyword>
<organism evidence="7 8">
    <name type="scientific">Sulfitobacter mediterraneus</name>
    <dbReference type="NCBI Taxonomy" id="83219"/>
    <lineage>
        <taxon>Bacteria</taxon>
        <taxon>Pseudomonadati</taxon>
        <taxon>Pseudomonadota</taxon>
        <taxon>Alphaproteobacteria</taxon>
        <taxon>Rhodobacterales</taxon>
        <taxon>Roseobacteraceae</taxon>
        <taxon>Sulfitobacter</taxon>
    </lineage>
</organism>
<reference evidence="7 8" key="1">
    <citation type="submission" date="2018-04" db="EMBL/GenBank/DDBJ databases">
        <title>Genomic Encyclopedia of Archaeal and Bacterial Type Strains, Phase II (KMG-II): from individual species to whole genera.</title>
        <authorList>
            <person name="Goeker M."/>
        </authorList>
    </citation>
    <scope>NUCLEOTIDE SEQUENCE [LARGE SCALE GENOMIC DNA]</scope>
    <source>
        <strain evidence="7 8">DSM 12244</strain>
    </source>
</reference>
<feature type="compositionally biased region" description="Basic and acidic residues" evidence="5">
    <location>
        <begin position="1"/>
        <end position="15"/>
    </location>
</feature>
<dbReference type="GO" id="GO:0008234">
    <property type="term" value="F:cysteine-type peptidase activity"/>
    <property type="evidence" value="ECO:0007669"/>
    <property type="project" value="UniProtKB-KW"/>
</dbReference>
<name>A0A2T6CEP7_9RHOB</name>
<evidence type="ECO:0000259" key="6">
    <source>
        <dbReference type="PROSITE" id="PS51935"/>
    </source>
</evidence>
<evidence type="ECO:0000313" key="7">
    <source>
        <dbReference type="EMBL" id="PTX73983.1"/>
    </source>
</evidence>
<comment type="caution">
    <text evidence="7">The sequence shown here is derived from an EMBL/GenBank/DDBJ whole genome shotgun (WGS) entry which is preliminary data.</text>
</comment>
<dbReference type="PANTHER" id="PTHR47359:SF3">
    <property type="entry name" value="NLP_P60 DOMAIN-CONTAINING PROTEIN-RELATED"/>
    <property type="match status" value="1"/>
</dbReference>
<dbReference type="Pfam" id="PF00877">
    <property type="entry name" value="NLPC_P60"/>
    <property type="match status" value="1"/>
</dbReference>
<keyword evidence="4" id="KW-0788">Thiol protease</keyword>
<dbReference type="InterPro" id="IPR000064">
    <property type="entry name" value="NLP_P60_dom"/>
</dbReference>
<protein>
    <submittedName>
        <fullName evidence="7">Cell wall-associated NlpC family hydrolase</fullName>
    </submittedName>
</protein>
<evidence type="ECO:0000256" key="3">
    <source>
        <dbReference type="ARBA" id="ARBA00022801"/>
    </source>
</evidence>
<dbReference type="PANTHER" id="PTHR47359">
    <property type="entry name" value="PEPTIDOGLYCAN DL-ENDOPEPTIDASE CWLO"/>
    <property type="match status" value="1"/>
</dbReference>
<sequence>MTDRRLTPDPDKSTRADPAQIAVSVADLRRSPDGPRDRQLIYGDMVTVLGDDGDWRYVQSAKDGYCGYVQRQTLGPRQEASHQVCTPATHAFERADFKSPDLISLSFGSRVAVTGGEGNFAQTSLGFIPLNHLAPLETLYSDPAEIAARFLGTPYLWGGNSRWGIDCSGLVQAALLACGMPCPADSDQQQTLGHATNEAYQRNDLLFWKGHVAIVSDPQTILHASAGAMSTVYEPIDDAIKRIEAQGDGPVTGHRRL</sequence>
<feature type="region of interest" description="Disordered" evidence="5">
    <location>
        <begin position="1"/>
        <end position="23"/>
    </location>
</feature>
<dbReference type="RefSeq" id="WP_025049373.1">
    <property type="nucleotide sequence ID" value="NZ_QBKU01000005.1"/>
</dbReference>
<proteinExistence type="inferred from homology"/>
<evidence type="ECO:0000256" key="4">
    <source>
        <dbReference type="ARBA" id="ARBA00022807"/>
    </source>
</evidence>
<dbReference type="InterPro" id="IPR051794">
    <property type="entry name" value="PG_Endopeptidase_C40"/>
</dbReference>
<evidence type="ECO:0000256" key="5">
    <source>
        <dbReference type="SAM" id="MobiDB-lite"/>
    </source>
</evidence>
<gene>
    <name evidence="7" type="ORF">C8N31_105182</name>
</gene>
<dbReference type="Gene3D" id="2.30.30.40">
    <property type="entry name" value="SH3 Domains"/>
    <property type="match status" value="1"/>
</dbReference>
<dbReference type="EMBL" id="QBKU01000005">
    <property type="protein sequence ID" value="PTX73983.1"/>
    <property type="molecule type" value="Genomic_DNA"/>
</dbReference>
<keyword evidence="2" id="KW-0645">Protease</keyword>
<dbReference type="GO" id="GO:0006508">
    <property type="term" value="P:proteolysis"/>
    <property type="evidence" value="ECO:0007669"/>
    <property type="project" value="UniProtKB-KW"/>
</dbReference>
<comment type="similarity">
    <text evidence="1">Belongs to the peptidase C40 family.</text>
</comment>
<dbReference type="OrthoDB" id="9813368at2"/>
<accession>A0A2T6CEP7</accession>
<dbReference type="Pfam" id="PF18348">
    <property type="entry name" value="SH3_16"/>
    <property type="match status" value="1"/>
</dbReference>
<dbReference type="SUPFAM" id="SSF54001">
    <property type="entry name" value="Cysteine proteinases"/>
    <property type="match status" value="1"/>
</dbReference>
<feature type="domain" description="NlpC/P60" evidence="6">
    <location>
        <begin position="137"/>
        <end position="257"/>
    </location>
</feature>
<evidence type="ECO:0000313" key="8">
    <source>
        <dbReference type="Proteomes" id="UP000244092"/>
    </source>
</evidence>
<dbReference type="AlphaFoldDB" id="A0A2T6CEP7"/>
<dbReference type="InterPro" id="IPR041382">
    <property type="entry name" value="SH3_16"/>
</dbReference>
<dbReference type="Proteomes" id="UP000244092">
    <property type="component" value="Unassembled WGS sequence"/>
</dbReference>
<dbReference type="Gene3D" id="3.90.1720.10">
    <property type="entry name" value="endopeptidase domain like (from Nostoc punctiforme)"/>
    <property type="match status" value="1"/>
</dbReference>